<dbReference type="Proteomes" id="UP000078576">
    <property type="component" value="Unassembled WGS sequence"/>
</dbReference>
<evidence type="ECO:0000313" key="3">
    <source>
        <dbReference type="Proteomes" id="UP000078576"/>
    </source>
</evidence>
<dbReference type="EMBL" id="KN714818">
    <property type="protein sequence ID" value="KUI62536.1"/>
    <property type="molecule type" value="Genomic_DNA"/>
</dbReference>
<name>A0A194VFI2_CYTMA</name>
<dbReference type="PANTHER" id="PTHR38166">
    <property type="entry name" value="C2H2-TYPE DOMAIN-CONTAINING PROTEIN-RELATED"/>
    <property type="match status" value="1"/>
</dbReference>
<protein>
    <recommendedName>
        <fullName evidence="4">C2H2-type domain-containing protein</fullName>
    </recommendedName>
</protein>
<keyword evidence="3" id="KW-1185">Reference proteome</keyword>
<gene>
    <name evidence="2" type="ORF">VP1G_09672</name>
</gene>
<evidence type="ECO:0000313" key="2">
    <source>
        <dbReference type="EMBL" id="KUI62536.1"/>
    </source>
</evidence>
<accession>A0A194VFI2</accession>
<feature type="region of interest" description="Disordered" evidence="1">
    <location>
        <begin position="58"/>
        <end position="92"/>
    </location>
</feature>
<dbReference type="PANTHER" id="PTHR38166:SF1">
    <property type="entry name" value="C2H2-TYPE DOMAIN-CONTAINING PROTEIN"/>
    <property type="match status" value="1"/>
</dbReference>
<dbReference type="STRING" id="694573.A0A194VFI2"/>
<feature type="region of interest" description="Disordered" evidence="1">
    <location>
        <begin position="160"/>
        <end position="185"/>
    </location>
</feature>
<evidence type="ECO:0008006" key="4">
    <source>
        <dbReference type="Google" id="ProtNLM"/>
    </source>
</evidence>
<dbReference type="AlphaFoldDB" id="A0A194VFI2"/>
<organism evidence="2 3">
    <name type="scientific">Cytospora mali</name>
    <name type="common">Apple Valsa canker fungus</name>
    <name type="synonym">Valsa mali</name>
    <dbReference type="NCBI Taxonomy" id="578113"/>
    <lineage>
        <taxon>Eukaryota</taxon>
        <taxon>Fungi</taxon>
        <taxon>Dikarya</taxon>
        <taxon>Ascomycota</taxon>
        <taxon>Pezizomycotina</taxon>
        <taxon>Sordariomycetes</taxon>
        <taxon>Sordariomycetidae</taxon>
        <taxon>Diaporthales</taxon>
        <taxon>Cytosporaceae</taxon>
        <taxon>Cytospora</taxon>
    </lineage>
</organism>
<dbReference type="OrthoDB" id="3521097at2759"/>
<feature type="compositionally biased region" description="Low complexity" evidence="1">
    <location>
        <begin position="65"/>
        <end position="90"/>
    </location>
</feature>
<reference evidence="3" key="1">
    <citation type="submission" date="2014-12" db="EMBL/GenBank/DDBJ databases">
        <title>Genome Sequence of Valsa Canker Pathogens Uncovers a Specific Adaption of Colonization on Woody Bark.</title>
        <authorList>
            <person name="Yin Z."/>
            <person name="Liu H."/>
            <person name="Gao X."/>
            <person name="Li Z."/>
            <person name="Song N."/>
            <person name="Ke X."/>
            <person name="Dai Q."/>
            <person name="Wu Y."/>
            <person name="Sun Y."/>
            <person name="Xu J.-R."/>
            <person name="Kang Z.K."/>
            <person name="Wang L."/>
            <person name="Huang L."/>
        </authorList>
    </citation>
    <scope>NUCLEOTIDE SEQUENCE [LARGE SCALE GENOMIC DNA]</scope>
    <source>
        <strain evidence="3">SXYL134</strain>
    </source>
</reference>
<evidence type="ECO:0000256" key="1">
    <source>
        <dbReference type="SAM" id="MobiDB-lite"/>
    </source>
</evidence>
<proteinExistence type="predicted"/>
<sequence length="409" mass="46894">MGQFDTEARHSQMDIAQSLDIDQSHSMFFHNNVLFASPLPTDPYVVFNDLSEPFYKTENEETDFQGSSSPYYSDSSVSSSTVTQSSISGPESWSPTIWPTKLEFSPDELELPWLSTDRLAGIDHLRDAVHGEMTGTQAESKAEKRSMTSAFSIEELDMDHERRRAAPRTSPIEGDKRRDQLACPFRKRNPHKHQDCLKYSLHRIKDVKQHVYRRHRQPDYYCPRCSDVFETMDERDEHIRVAKCALSSVPRFEGISDEQRQRLCKSSSRGLNHQDQWFEMWDIIFPGEERPASALVGSYTEEMVPLLRNLWINKKNHILDRVLDNNGHGKVDRSKLNDIMTSLLDCLEAETSRSLAGYASRLDAKATKFDSDTDQQKYVVSKRCAISPEFDAASNMGFQNPFNLAISYA</sequence>